<organism evidence="2 3">
    <name type="scientific">Steccherinum ochraceum</name>
    <dbReference type="NCBI Taxonomy" id="92696"/>
    <lineage>
        <taxon>Eukaryota</taxon>
        <taxon>Fungi</taxon>
        <taxon>Dikarya</taxon>
        <taxon>Basidiomycota</taxon>
        <taxon>Agaricomycotina</taxon>
        <taxon>Agaricomycetes</taxon>
        <taxon>Polyporales</taxon>
        <taxon>Steccherinaceae</taxon>
        <taxon>Steccherinum</taxon>
    </lineage>
</organism>
<sequence length="280" mass="30479">MSRSAISSSSSHRNAAPTDIPLSPQTIRSATRIRQRPGLTSSPGGSSWTQEEVEGLTTLTPGIGYVLSIIDSDEDWNLLTLRNDLEGASSSSADCVKYGRAAHWAALMDSSHIRAGTQIRKGETAGPKVPEVITQRHVHSMKAEIVENDILDDAPPVVQFGGIRKAHLRAPLGEHLCLACLSEQTRILLGGRENGLRTSLAQVLDDWEHRVSLVSTRTYHKSIQPDLRLRNGGSVSLPLEDSGVGAFKDCAAKQSASHEDENVWEMDVRSLAAIDLYSRR</sequence>
<protein>
    <submittedName>
        <fullName evidence="2">Uncharacterized protein</fullName>
    </submittedName>
</protein>
<feature type="compositionally biased region" description="Low complexity" evidence="1">
    <location>
        <begin position="1"/>
        <end position="11"/>
    </location>
</feature>
<dbReference type="Proteomes" id="UP000292702">
    <property type="component" value="Unassembled WGS sequence"/>
</dbReference>
<feature type="region of interest" description="Disordered" evidence="1">
    <location>
        <begin position="1"/>
        <end position="51"/>
    </location>
</feature>
<accession>A0A4R0RPY3</accession>
<keyword evidence="3" id="KW-1185">Reference proteome</keyword>
<reference evidence="2 3" key="1">
    <citation type="submission" date="2018-11" db="EMBL/GenBank/DDBJ databases">
        <title>Genome assembly of Steccherinum ochraceum LE-BIN_3174, the white-rot fungus of the Steccherinaceae family (The Residual Polyporoid clade, Polyporales, Basidiomycota).</title>
        <authorList>
            <person name="Fedorova T.V."/>
            <person name="Glazunova O.A."/>
            <person name="Landesman E.O."/>
            <person name="Moiseenko K.V."/>
            <person name="Psurtseva N.V."/>
            <person name="Savinova O.S."/>
            <person name="Shakhova N.V."/>
            <person name="Tyazhelova T.V."/>
            <person name="Vasina D.V."/>
        </authorList>
    </citation>
    <scope>NUCLEOTIDE SEQUENCE [LARGE SCALE GENOMIC DNA]</scope>
    <source>
        <strain evidence="2 3">LE-BIN_3174</strain>
    </source>
</reference>
<name>A0A4R0RPY3_9APHY</name>
<proteinExistence type="predicted"/>
<dbReference type="EMBL" id="RWJN01000160">
    <property type="protein sequence ID" value="TCD65868.1"/>
    <property type="molecule type" value="Genomic_DNA"/>
</dbReference>
<dbReference type="AlphaFoldDB" id="A0A4R0RPY3"/>
<comment type="caution">
    <text evidence="2">The sequence shown here is derived from an EMBL/GenBank/DDBJ whole genome shotgun (WGS) entry which is preliminary data.</text>
</comment>
<gene>
    <name evidence="2" type="ORF">EIP91_002130</name>
</gene>
<evidence type="ECO:0000313" key="3">
    <source>
        <dbReference type="Proteomes" id="UP000292702"/>
    </source>
</evidence>
<evidence type="ECO:0000256" key="1">
    <source>
        <dbReference type="SAM" id="MobiDB-lite"/>
    </source>
</evidence>
<evidence type="ECO:0000313" key="2">
    <source>
        <dbReference type="EMBL" id="TCD65868.1"/>
    </source>
</evidence>
<feature type="compositionally biased region" description="Polar residues" evidence="1">
    <location>
        <begin position="38"/>
        <end position="50"/>
    </location>
</feature>